<evidence type="ECO:0000256" key="2">
    <source>
        <dbReference type="SAM" id="MobiDB-lite"/>
    </source>
</evidence>
<feature type="coiled-coil region" evidence="1">
    <location>
        <begin position="305"/>
        <end position="359"/>
    </location>
</feature>
<comment type="caution">
    <text evidence="3">The sequence shown here is derived from an EMBL/GenBank/DDBJ whole genome shotgun (WGS) entry which is preliminary data.</text>
</comment>
<sequence length="692" mass="79786">MATPNSVGALENRSASGMHLDLENITTGDCADSSQETEEHKKKTKIRKRRGPRAQTIEEVFATLSNARSSGLNPPPERIVLTPRSAEACLRCGVNPETLKIRDLDSFYDTDVSAAVQRMRHEAYSLRRHEEMQSLRTEKRKLVDAEDRGLMPSRLVAVAGSKRSTKVLTRHSAGSADGPPTMSSGASSSPGKKGSSALLEIERQRLEKVRQRQERELEQMLEFEMKMNRLQQDAAEKMEREKRQHEAMERSRVRFAQELAAEKRTREIKKKAQLDVEEERRKELAAQLAARDRALAEEKTRQDKLRRIEARERDEERKVKAEEHRAQTEALLHAQQMEIQARLRELDLAEKAREEMVEQQRAERAIAMDARRREVTQRIRKNLRASKKLEAQRKREIQRKQSASEALRNVHEEEERRARELQTQQQLALEKKRQLVLEEGRREEARKKEELLQRQHEIDHNVHQVQKNQQHQRALRSEYRKLQAQLKLDKVERMKRVQEYQRLEMLRKLQDTEARTQQMLNEKESLVNRRKQLAIKTKIQRDLIMRTMENVKITKKWNQASKTIEKVLNGGSTNRSVGSRSPSRSPTKSISKERPKSSSNVVGRQTSLPTLSRPTTPITPGNASQVYQQSKVFRPPSPPPTRTAFKFTKEAQEAQNEATGSGTAAQPYFSPYDAVPGTTLPKKGKHVQSAVF</sequence>
<feature type="region of interest" description="Disordered" evidence="2">
    <location>
        <begin position="1"/>
        <end position="55"/>
    </location>
</feature>
<feature type="compositionally biased region" description="Basic residues" evidence="2">
    <location>
        <begin position="42"/>
        <end position="52"/>
    </location>
</feature>
<feature type="compositionally biased region" description="Basic and acidic residues" evidence="2">
    <location>
        <begin position="408"/>
        <end position="420"/>
    </location>
</feature>
<dbReference type="PANTHER" id="PTHR38019:SF1">
    <property type="entry name" value="N-ACETYLTRANSFERASE DOMAIN-CONTAINING PROTEIN"/>
    <property type="match status" value="1"/>
</dbReference>
<dbReference type="EMBL" id="JAGDFM010000369">
    <property type="protein sequence ID" value="KAG7379141.1"/>
    <property type="molecule type" value="Genomic_DNA"/>
</dbReference>
<gene>
    <name evidence="3" type="ORF">PHYPSEUDO_008949</name>
</gene>
<feature type="compositionally biased region" description="Polar residues" evidence="2">
    <location>
        <begin position="653"/>
        <end position="664"/>
    </location>
</feature>
<reference evidence="3" key="1">
    <citation type="submission" date="2021-02" db="EMBL/GenBank/DDBJ databases">
        <authorList>
            <person name="Palmer J.M."/>
        </authorList>
    </citation>
    <scope>NUCLEOTIDE SEQUENCE</scope>
    <source>
        <strain evidence="3">SCRP734</strain>
    </source>
</reference>
<name>A0A8T1VDK9_9STRA</name>
<feature type="compositionally biased region" description="Polar residues" evidence="2">
    <location>
        <begin position="621"/>
        <end position="631"/>
    </location>
</feature>
<dbReference type="Proteomes" id="UP000694044">
    <property type="component" value="Unassembled WGS sequence"/>
</dbReference>
<feature type="compositionally biased region" description="Low complexity" evidence="2">
    <location>
        <begin position="183"/>
        <end position="196"/>
    </location>
</feature>
<feature type="compositionally biased region" description="Basic and acidic residues" evidence="2">
    <location>
        <begin position="390"/>
        <end position="399"/>
    </location>
</feature>
<dbReference type="PANTHER" id="PTHR38019">
    <property type="entry name" value="KDA ANTIGEN P200, PUTATIVE-RELATED"/>
    <property type="match status" value="1"/>
</dbReference>
<keyword evidence="4" id="KW-1185">Reference proteome</keyword>
<evidence type="ECO:0000256" key="1">
    <source>
        <dbReference type="SAM" id="Coils"/>
    </source>
</evidence>
<evidence type="ECO:0000313" key="4">
    <source>
        <dbReference type="Proteomes" id="UP000694044"/>
    </source>
</evidence>
<feature type="region of interest" description="Disordered" evidence="2">
    <location>
        <begin position="390"/>
        <end position="421"/>
    </location>
</feature>
<organism evidence="3 4">
    <name type="scientific">Phytophthora pseudosyringae</name>
    <dbReference type="NCBI Taxonomy" id="221518"/>
    <lineage>
        <taxon>Eukaryota</taxon>
        <taxon>Sar</taxon>
        <taxon>Stramenopiles</taxon>
        <taxon>Oomycota</taxon>
        <taxon>Peronosporomycetes</taxon>
        <taxon>Peronosporales</taxon>
        <taxon>Peronosporaceae</taxon>
        <taxon>Phytophthora</taxon>
    </lineage>
</organism>
<evidence type="ECO:0000313" key="3">
    <source>
        <dbReference type="EMBL" id="KAG7379141.1"/>
    </source>
</evidence>
<feature type="coiled-coil region" evidence="1">
    <location>
        <begin position="196"/>
        <end position="258"/>
    </location>
</feature>
<dbReference type="OrthoDB" id="200110at2759"/>
<feature type="compositionally biased region" description="Low complexity" evidence="2">
    <location>
        <begin position="606"/>
        <end position="620"/>
    </location>
</feature>
<feature type="region of interest" description="Disordered" evidence="2">
    <location>
        <begin position="567"/>
        <end position="692"/>
    </location>
</feature>
<keyword evidence="1" id="KW-0175">Coiled coil</keyword>
<feature type="region of interest" description="Disordered" evidence="2">
    <location>
        <begin position="161"/>
        <end position="196"/>
    </location>
</feature>
<protein>
    <submittedName>
        <fullName evidence="3">Uncharacterized protein</fullName>
    </submittedName>
</protein>
<proteinExistence type="predicted"/>
<dbReference type="AlphaFoldDB" id="A0A8T1VDK9"/>
<accession>A0A8T1VDK9</accession>